<organism evidence="4 5">
    <name type="scientific">Pterulicium gracile</name>
    <dbReference type="NCBI Taxonomy" id="1884261"/>
    <lineage>
        <taxon>Eukaryota</taxon>
        <taxon>Fungi</taxon>
        <taxon>Dikarya</taxon>
        <taxon>Basidiomycota</taxon>
        <taxon>Agaricomycotina</taxon>
        <taxon>Agaricomycetes</taxon>
        <taxon>Agaricomycetidae</taxon>
        <taxon>Agaricales</taxon>
        <taxon>Pleurotineae</taxon>
        <taxon>Pterulaceae</taxon>
        <taxon>Pterulicium</taxon>
    </lineage>
</organism>
<dbReference type="SUPFAM" id="SSF54495">
    <property type="entry name" value="UBC-like"/>
    <property type="match status" value="1"/>
</dbReference>
<dbReference type="CDD" id="cd23837">
    <property type="entry name" value="UBCc_UBE2O"/>
    <property type="match status" value="1"/>
</dbReference>
<dbReference type="Proteomes" id="UP000305067">
    <property type="component" value="Unassembled WGS sequence"/>
</dbReference>
<dbReference type="PANTHER" id="PTHR46116:SF15">
    <property type="entry name" value="(E3-INDEPENDENT) E2 UBIQUITIN-CONJUGATING ENZYME"/>
    <property type="match status" value="1"/>
</dbReference>
<dbReference type="EMBL" id="ML178815">
    <property type="protein sequence ID" value="TFL06373.1"/>
    <property type="molecule type" value="Genomic_DNA"/>
</dbReference>
<dbReference type="InterPro" id="IPR016135">
    <property type="entry name" value="UBQ-conjugating_enzyme/RWD"/>
</dbReference>
<dbReference type="STRING" id="1884261.A0A5C3QWG9"/>
<dbReference type="OrthoDB" id="1926878at2759"/>
<proteinExistence type="predicted"/>
<keyword evidence="1" id="KW-0808">Transferase</keyword>
<evidence type="ECO:0000313" key="5">
    <source>
        <dbReference type="Proteomes" id="UP000305067"/>
    </source>
</evidence>
<feature type="domain" description="UBC core" evidence="3">
    <location>
        <begin position="627"/>
        <end position="790"/>
    </location>
</feature>
<dbReference type="GO" id="GO:0061631">
    <property type="term" value="F:ubiquitin conjugating enzyme activity"/>
    <property type="evidence" value="ECO:0007669"/>
    <property type="project" value="TreeGrafter"/>
</dbReference>
<evidence type="ECO:0000313" key="4">
    <source>
        <dbReference type="EMBL" id="TFL06373.1"/>
    </source>
</evidence>
<name>A0A5C3QWG9_9AGAR</name>
<evidence type="ECO:0000256" key="1">
    <source>
        <dbReference type="ARBA" id="ARBA00022679"/>
    </source>
</evidence>
<accession>A0A5C3QWG9</accession>
<dbReference type="PROSITE" id="PS50127">
    <property type="entry name" value="UBC_2"/>
    <property type="match status" value="1"/>
</dbReference>
<dbReference type="PANTHER" id="PTHR46116">
    <property type="entry name" value="(E3-INDEPENDENT) E2 UBIQUITIN-CONJUGATING ENZYME"/>
    <property type="match status" value="1"/>
</dbReference>
<keyword evidence="2" id="KW-0833">Ubl conjugation pathway</keyword>
<dbReference type="Pfam" id="PF00179">
    <property type="entry name" value="UQ_con"/>
    <property type="match status" value="1"/>
</dbReference>
<keyword evidence="5" id="KW-1185">Reference proteome</keyword>
<dbReference type="InterPro" id="IPR000608">
    <property type="entry name" value="UBC"/>
</dbReference>
<evidence type="ECO:0000259" key="3">
    <source>
        <dbReference type="PROSITE" id="PS50127"/>
    </source>
</evidence>
<dbReference type="SMART" id="SM00212">
    <property type="entry name" value="UBCc"/>
    <property type="match status" value="1"/>
</dbReference>
<dbReference type="Gene3D" id="3.10.110.10">
    <property type="entry name" value="Ubiquitin Conjugating Enzyme"/>
    <property type="match status" value="1"/>
</dbReference>
<evidence type="ECO:0000256" key="2">
    <source>
        <dbReference type="ARBA" id="ARBA00022786"/>
    </source>
</evidence>
<gene>
    <name evidence="4" type="ORF">BDV98DRAFT_559298</name>
</gene>
<sequence length="871" mass="97562">MVRFYQEDLVRSSNGTGVVIRCWHDDSSQIPHHEMSGHEDFPDFFREPLKTGQVGVAMFPSASNHGSNHIISESEAVLVDRSFHVGDYCKQQIQDMMSGVVLDLEVHAKLKHAISGVELEGFHNIEDLDPYTELDVGDYVIHDDWVGQVLEVFDEATIELSSGQLMRLPEFSSRLTVGEKGTDILPEGALGAFPKSALSFLTGSSRKEDTVLDVQHTVYAITWLAINQSLDPKATQARPRPRQFWLGPELSKLTIVRGKSDPVSRVGDKVLLKNSEDVPSTKHGRNEIESKTLSITETQTTALVLWQDGTREKIRTTLLMPYLNPDEHDAWPGDHVMVSTDEGQKRPAIIQSISDRTARVLFQDGTTDLVSVLEIDAHGSLLADPNLGIEFGVRRGDFVFIHPQGANGQAFPLVPRIGEVEAWPREVMQEDEVTGWRRQMIEIGSALCDAKGDNFGPSLQYRVKQPELGTPDFLWFGEVVELQLDGMVHVMHPGGMLGIYSVDKITRLHDGIEQLEMDNWDMQGDEHMDRMDEDDGMWDDEEMDSDTMVADSDWETDAYANTDVGMDAEDVALEVPQSNTALPAETPHPKPEHSRSKDVDWKQFDVQTSVPIDHAFRNTTPAQPSRSFLSRIQREYRAFITGLPDSIFVRAYEDRSDLLRSIIFGPENTPYEDAPFVIDWMLDGDFPNTPPIAHFHSWTEGKGRVNPNLYEEGKVCLSILGTWSGDHTESWSAARSSILQAVVSIQGLVLVKEPWFCEPAYEKFRGTEDGIVNSRLYNERAYILSRNFIKHALEVSIGGFHDELQSFYFERGTLAKVVTAARDLIERSGQVEEANGEPLDLAVPRLSSGGVISLTRTLKKLQYLSDAGRAS</sequence>
<dbReference type="AlphaFoldDB" id="A0A5C3QWG9"/>
<reference evidence="4 5" key="1">
    <citation type="journal article" date="2019" name="Nat. Ecol. Evol.">
        <title>Megaphylogeny resolves global patterns of mushroom evolution.</title>
        <authorList>
            <person name="Varga T."/>
            <person name="Krizsan K."/>
            <person name="Foldi C."/>
            <person name="Dima B."/>
            <person name="Sanchez-Garcia M."/>
            <person name="Sanchez-Ramirez S."/>
            <person name="Szollosi G.J."/>
            <person name="Szarkandi J.G."/>
            <person name="Papp V."/>
            <person name="Albert L."/>
            <person name="Andreopoulos W."/>
            <person name="Angelini C."/>
            <person name="Antonin V."/>
            <person name="Barry K.W."/>
            <person name="Bougher N.L."/>
            <person name="Buchanan P."/>
            <person name="Buyck B."/>
            <person name="Bense V."/>
            <person name="Catcheside P."/>
            <person name="Chovatia M."/>
            <person name="Cooper J."/>
            <person name="Damon W."/>
            <person name="Desjardin D."/>
            <person name="Finy P."/>
            <person name="Geml J."/>
            <person name="Haridas S."/>
            <person name="Hughes K."/>
            <person name="Justo A."/>
            <person name="Karasinski D."/>
            <person name="Kautmanova I."/>
            <person name="Kiss B."/>
            <person name="Kocsube S."/>
            <person name="Kotiranta H."/>
            <person name="LaButti K.M."/>
            <person name="Lechner B.E."/>
            <person name="Liimatainen K."/>
            <person name="Lipzen A."/>
            <person name="Lukacs Z."/>
            <person name="Mihaltcheva S."/>
            <person name="Morgado L.N."/>
            <person name="Niskanen T."/>
            <person name="Noordeloos M.E."/>
            <person name="Ohm R.A."/>
            <person name="Ortiz-Santana B."/>
            <person name="Ovrebo C."/>
            <person name="Racz N."/>
            <person name="Riley R."/>
            <person name="Savchenko A."/>
            <person name="Shiryaev A."/>
            <person name="Soop K."/>
            <person name="Spirin V."/>
            <person name="Szebenyi C."/>
            <person name="Tomsovsky M."/>
            <person name="Tulloss R.E."/>
            <person name="Uehling J."/>
            <person name="Grigoriev I.V."/>
            <person name="Vagvolgyi C."/>
            <person name="Papp T."/>
            <person name="Martin F.M."/>
            <person name="Miettinen O."/>
            <person name="Hibbett D.S."/>
            <person name="Nagy L.G."/>
        </authorList>
    </citation>
    <scope>NUCLEOTIDE SEQUENCE [LARGE SCALE GENOMIC DNA]</scope>
    <source>
        <strain evidence="4 5">CBS 309.79</strain>
    </source>
</reference>
<protein>
    <recommendedName>
        <fullName evidence="3">UBC core domain-containing protein</fullName>
    </recommendedName>
</protein>